<proteinExistence type="predicted"/>
<comment type="caution">
    <text evidence="6">The sequence shown here is derived from an EMBL/GenBank/DDBJ whole genome shotgun (WGS) entry which is preliminary data.</text>
</comment>
<evidence type="ECO:0000313" key="7">
    <source>
        <dbReference type="Proteomes" id="UP000546986"/>
    </source>
</evidence>
<evidence type="ECO:0000256" key="1">
    <source>
        <dbReference type="ARBA" id="ARBA00022670"/>
    </source>
</evidence>
<dbReference type="AlphaFoldDB" id="A0A7L1QX91"/>
<dbReference type="PANTHER" id="PTHR24252">
    <property type="entry name" value="ACROSIN-RELATED"/>
    <property type="match status" value="1"/>
</dbReference>
<dbReference type="InterPro" id="IPR001314">
    <property type="entry name" value="Peptidase_S1A"/>
</dbReference>
<keyword evidence="2" id="KW-0378">Hydrolase</keyword>
<organism evidence="6 7">
    <name type="scientific">Cisticola juncidis</name>
    <dbReference type="NCBI Taxonomy" id="52622"/>
    <lineage>
        <taxon>Eukaryota</taxon>
        <taxon>Metazoa</taxon>
        <taxon>Chordata</taxon>
        <taxon>Craniata</taxon>
        <taxon>Vertebrata</taxon>
        <taxon>Euteleostomi</taxon>
        <taxon>Archelosauria</taxon>
        <taxon>Archosauria</taxon>
        <taxon>Dinosauria</taxon>
        <taxon>Saurischia</taxon>
        <taxon>Theropoda</taxon>
        <taxon>Coelurosauria</taxon>
        <taxon>Aves</taxon>
        <taxon>Neognathae</taxon>
        <taxon>Neoaves</taxon>
        <taxon>Telluraves</taxon>
        <taxon>Australaves</taxon>
        <taxon>Passeriformes</taxon>
        <taxon>Sylvioidea</taxon>
        <taxon>Cisticolidae</taxon>
        <taxon>Cisticola</taxon>
    </lineage>
</organism>
<keyword evidence="1" id="KW-0645">Protease</keyword>
<gene>
    <name evidence="6" type="primary">Acr_6</name>
    <name evidence="6" type="ORF">CISJUN_R05642</name>
</gene>
<feature type="non-terminal residue" evidence="6">
    <location>
        <position position="1"/>
    </location>
</feature>
<feature type="domain" description="Peptidase S1" evidence="5">
    <location>
        <begin position="1"/>
        <end position="200"/>
    </location>
</feature>
<feature type="non-terminal residue" evidence="6">
    <location>
        <position position="200"/>
    </location>
</feature>
<sequence>HMCSGALVTRRWVLATARCFIGAGDIHKWRVVLGATDLAQPGPEAEVFQIRRLLRHRHYHEDTESNNIALLELEQPVECSDYIQLGCVPDSALAVPELRTCYMAGWRAAPDSGIGSKREAPTLSCSQVFVPGVLQGERGRAQRDGVCSQLLPGWGKLAPQPVGSEREGRVNWGKGCAGAKRPGIFTSTQHFHGWIRAHAG</sequence>
<dbReference type="Pfam" id="PF00089">
    <property type="entry name" value="Trypsin"/>
    <property type="match status" value="1"/>
</dbReference>
<dbReference type="SUPFAM" id="SSF50494">
    <property type="entry name" value="Trypsin-like serine proteases"/>
    <property type="match status" value="1"/>
</dbReference>
<dbReference type="InterPro" id="IPR043504">
    <property type="entry name" value="Peptidase_S1_PA_chymotrypsin"/>
</dbReference>
<dbReference type="PROSITE" id="PS50240">
    <property type="entry name" value="TRYPSIN_DOM"/>
    <property type="match status" value="1"/>
</dbReference>
<dbReference type="PANTHER" id="PTHR24252:SF8">
    <property type="entry name" value="ACROSIN"/>
    <property type="match status" value="1"/>
</dbReference>
<dbReference type="InterPro" id="IPR009003">
    <property type="entry name" value="Peptidase_S1_PA"/>
</dbReference>
<keyword evidence="3" id="KW-0720">Serine protease</keyword>
<dbReference type="InterPro" id="IPR001254">
    <property type="entry name" value="Trypsin_dom"/>
</dbReference>
<dbReference type="EMBL" id="VXBR01009230">
    <property type="protein sequence ID" value="NXO29315.1"/>
    <property type="molecule type" value="Genomic_DNA"/>
</dbReference>
<dbReference type="GO" id="GO:0007340">
    <property type="term" value="P:acrosome reaction"/>
    <property type="evidence" value="ECO:0007669"/>
    <property type="project" value="TreeGrafter"/>
</dbReference>
<evidence type="ECO:0000256" key="2">
    <source>
        <dbReference type="ARBA" id="ARBA00022801"/>
    </source>
</evidence>
<accession>A0A7L1QX91</accession>
<keyword evidence="4" id="KW-1015">Disulfide bond</keyword>
<dbReference type="SMART" id="SM00020">
    <property type="entry name" value="Tryp_SPc"/>
    <property type="match status" value="1"/>
</dbReference>
<dbReference type="Proteomes" id="UP000546986">
    <property type="component" value="Unassembled WGS sequence"/>
</dbReference>
<reference evidence="6 7" key="1">
    <citation type="submission" date="2019-09" db="EMBL/GenBank/DDBJ databases">
        <title>Bird 10,000 Genomes (B10K) Project - Family phase.</title>
        <authorList>
            <person name="Zhang G."/>
        </authorList>
    </citation>
    <scope>NUCLEOTIDE SEQUENCE [LARGE SCALE GENOMIC DNA]</scope>
    <source>
        <strain evidence="6">B10K-DU-002-30</strain>
        <tissue evidence="6">Muscle</tissue>
    </source>
</reference>
<evidence type="ECO:0000259" key="5">
    <source>
        <dbReference type="PROSITE" id="PS50240"/>
    </source>
</evidence>
<evidence type="ECO:0000256" key="3">
    <source>
        <dbReference type="ARBA" id="ARBA00022825"/>
    </source>
</evidence>
<dbReference type="Gene3D" id="2.40.10.10">
    <property type="entry name" value="Trypsin-like serine proteases"/>
    <property type="match status" value="2"/>
</dbReference>
<dbReference type="GO" id="GO:0006508">
    <property type="term" value="P:proteolysis"/>
    <property type="evidence" value="ECO:0007669"/>
    <property type="project" value="UniProtKB-KW"/>
</dbReference>
<dbReference type="FunFam" id="2.40.10.10:FF:000068">
    <property type="entry name" value="transmembrane protease serine 2"/>
    <property type="match status" value="1"/>
</dbReference>
<keyword evidence="7" id="KW-1185">Reference proteome</keyword>
<name>A0A7L1QX91_9PASS</name>
<dbReference type="PRINTS" id="PR00722">
    <property type="entry name" value="CHYMOTRYPSIN"/>
</dbReference>
<evidence type="ECO:0000256" key="4">
    <source>
        <dbReference type="ARBA" id="ARBA00023157"/>
    </source>
</evidence>
<protein>
    <submittedName>
        <fullName evidence="6">ACRO protein</fullName>
    </submittedName>
</protein>
<dbReference type="GO" id="GO:0004252">
    <property type="term" value="F:serine-type endopeptidase activity"/>
    <property type="evidence" value="ECO:0007669"/>
    <property type="project" value="InterPro"/>
</dbReference>
<evidence type="ECO:0000313" key="6">
    <source>
        <dbReference type="EMBL" id="NXO29315.1"/>
    </source>
</evidence>